<evidence type="ECO:0008006" key="4">
    <source>
        <dbReference type="Google" id="ProtNLM"/>
    </source>
</evidence>
<keyword evidence="3" id="KW-1185">Reference proteome</keyword>
<feature type="transmembrane region" description="Helical" evidence="1">
    <location>
        <begin position="88"/>
        <end position="104"/>
    </location>
</feature>
<evidence type="ECO:0000256" key="1">
    <source>
        <dbReference type="SAM" id="Phobius"/>
    </source>
</evidence>
<evidence type="ECO:0000313" key="2">
    <source>
        <dbReference type="EMBL" id="MCQ4636408.1"/>
    </source>
</evidence>
<dbReference type="EMBL" id="JANFXK010000006">
    <property type="protein sequence ID" value="MCQ4636408.1"/>
    <property type="molecule type" value="Genomic_DNA"/>
</dbReference>
<feature type="transmembrane region" description="Helical" evidence="1">
    <location>
        <begin position="186"/>
        <end position="203"/>
    </location>
</feature>
<protein>
    <recommendedName>
        <fullName evidence="4">ABC-2 family transporter protein</fullName>
    </recommendedName>
</protein>
<keyword evidence="1" id="KW-0812">Transmembrane</keyword>
<comment type="caution">
    <text evidence="2">The sequence shown here is derived from an EMBL/GenBank/DDBJ whole genome shotgun (WGS) entry which is preliminary data.</text>
</comment>
<proteinExistence type="predicted"/>
<evidence type="ECO:0000313" key="3">
    <source>
        <dbReference type="Proteomes" id="UP001524502"/>
    </source>
</evidence>
<feature type="transmembrane region" description="Helical" evidence="1">
    <location>
        <begin position="60"/>
        <end position="76"/>
    </location>
</feature>
<feature type="transmembrane region" description="Helical" evidence="1">
    <location>
        <begin position="209"/>
        <end position="229"/>
    </location>
</feature>
<feature type="transmembrane region" description="Helical" evidence="1">
    <location>
        <begin position="159"/>
        <end position="179"/>
    </location>
</feature>
<organism evidence="2 3">
    <name type="scientific">Anaerovorax odorimutans</name>
    <dbReference type="NCBI Taxonomy" id="109327"/>
    <lineage>
        <taxon>Bacteria</taxon>
        <taxon>Bacillati</taxon>
        <taxon>Bacillota</taxon>
        <taxon>Clostridia</taxon>
        <taxon>Peptostreptococcales</taxon>
        <taxon>Anaerovoracaceae</taxon>
        <taxon>Anaerovorax</taxon>
    </lineage>
</organism>
<name>A0ABT1RMK1_9FIRM</name>
<keyword evidence="1" id="KW-0472">Membrane</keyword>
<dbReference type="RefSeq" id="WP_256131596.1">
    <property type="nucleotide sequence ID" value="NZ_JANFXK010000006.1"/>
</dbReference>
<gene>
    <name evidence="2" type="ORF">NE619_06675</name>
</gene>
<accession>A0ABT1RMK1</accession>
<feature type="transmembrane region" description="Helical" evidence="1">
    <location>
        <begin position="125"/>
        <end position="147"/>
    </location>
</feature>
<dbReference type="Proteomes" id="UP001524502">
    <property type="component" value="Unassembled WGS sequence"/>
</dbReference>
<keyword evidence="1" id="KW-1133">Transmembrane helix</keyword>
<sequence length="251" mass="28579">MNIEKQLNLYKAAEQIAPREEKIAAAVRSSKSAFYENDQGRMVSYWEFLWQQSKFIPKKWWVLQLLLLAGIWALVIWKGEPGDIREELGVAAPLFVILIIPEFWKNKTSCSLEVEGAAFYSLRQVYAARLILFAFLDALLISVFFGIASVTFRVTLAELMTQFVLPMSVTACICFQTLCSRKHGDETVAVVLCVVWGAAWNLIVSNDNIYTAVAPPIWLALLVAAVFCLCRIIHRTLNTCDNYWEEQQAWN</sequence>
<reference evidence="2 3" key="1">
    <citation type="submission" date="2022-06" db="EMBL/GenBank/DDBJ databases">
        <title>Isolation of gut microbiota from human fecal samples.</title>
        <authorList>
            <person name="Pamer E.G."/>
            <person name="Barat B."/>
            <person name="Waligurski E."/>
            <person name="Medina S."/>
            <person name="Paddock L."/>
            <person name="Mostad J."/>
        </authorList>
    </citation>
    <scope>NUCLEOTIDE SEQUENCE [LARGE SCALE GENOMIC DNA]</scope>
    <source>
        <strain evidence="2 3">SL.3.17</strain>
    </source>
</reference>